<dbReference type="AlphaFoldDB" id="A0A381TIA9"/>
<dbReference type="SUPFAM" id="SSF69593">
    <property type="entry name" value="Glycerol-3-phosphate (1)-acyltransferase"/>
    <property type="match status" value="1"/>
</dbReference>
<gene>
    <name evidence="2" type="ORF">METZ01_LOCUS68413</name>
</gene>
<proteinExistence type="predicted"/>
<name>A0A381TIA9_9ZZZZ</name>
<dbReference type="GO" id="GO:0016746">
    <property type="term" value="F:acyltransferase activity"/>
    <property type="evidence" value="ECO:0007669"/>
    <property type="project" value="InterPro"/>
</dbReference>
<sequence length="277" mass="32110">VLHPVDQIIEERCEKLRRNKFLWNIIKTPIFKALNYKEAKEITDIIFSKNGFDAFSYLVEILDTCIRVEHLDFVPDKGAVLLAGNHPTGLIDGIVMFQVLKVKRPDYALYANSDLIKLAPKFTDVIIPVEWIESKRTSEKSRKTLKLTREALNNGRPLLSFSSGRLAKRMGIKLRERSWITTVIKLSLKYNVPVVPFHISARNSFLYYFLDIVNEELKNVSLFHEMLNKKKMIYRIKFGMPIQPENFVGDIVSETKSLQNYVEYVLGEPPSLLENFK</sequence>
<protein>
    <recommendedName>
        <fullName evidence="1">Phospholipid/glycerol acyltransferase domain-containing protein</fullName>
    </recommendedName>
</protein>
<evidence type="ECO:0000313" key="2">
    <source>
        <dbReference type="EMBL" id="SVA15559.1"/>
    </source>
</evidence>
<dbReference type="Pfam" id="PF01553">
    <property type="entry name" value="Acyltransferase"/>
    <property type="match status" value="1"/>
</dbReference>
<dbReference type="EMBL" id="UINC01004603">
    <property type="protein sequence ID" value="SVA15559.1"/>
    <property type="molecule type" value="Genomic_DNA"/>
</dbReference>
<organism evidence="2">
    <name type="scientific">marine metagenome</name>
    <dbReference type="NCBI Taxonomy" id="408172"/>
    <lineage>
        <taxon>unclassified sequences</taxon>
        <taxon>metagenomes</taxon>
        <taxon>ecological metagenomes</taxon>
    </lineage>
</organism>
<feature type="domain" description="Phospholipid/glycerol acyltransferase" evidence="1">
    <location>
        <begin position="66"/>
        <end position="199"/>
    </location>
</feature>
<feature type="non-terminal residue" evidence="2">
    <location>
        <position position="1"/>
    </location>
</feature>
<reference evidence="2" key="1">
    <citation type="submission" date="2018-05" db="EMBL/GenBank/DDBJ databases">
        <authorList>
            <person name="Lanie J.A."/>
            <person name="Ng W.-L."/>
            <person name="Kazmierczak K.M."/>
            <person name="Andrzejewski T.M."/>
            <person name="Davidsen T.M."/>
            <person name="Wayne K.J."/>
            <person name="Tettelin H."/>
            <person name="Glass J.I."/>
            <person name="Rusch D."/>
            <person name="Podicherti R."/>
            <person name="Tsui H.-C.T."/>
            <person name="Winkler M.E."/>
        </authorList>
    </citation>
    <scope>NUCLEOTIDE SEQUENCE</scope>
</reference>
<accession>A0A381TIA9</accession>
<evidence type="ECO:0000259" key="1">
    <source>
        <dbReference type="Pfam" id="PF01553"/>
    </source>
</evidence>
<dbReference type="InterPro" id="IPR002123">
    <property type="entry name" value="Plipid/glycerol_acylTrfase"/>
</dbReference>